<name>A0A067QNC7_9AGAM</name>
<gene>
    <name evidence="11" type="ORF">JAAARDRAFT_146391</name>
</gene>
<evidence type="ECO:0000256" key="1">
    <source>
        <dbReference type="ARBA" id="ARBA00001971"/>
    </source>
</evidence>
<dbReference type="InterPro" id="IPR036396">
    <property type="entry name" value="Cyt_P450_sf"/>
</dbReference>
<dbReference type="PRINTS" id="PR00385">
    <property type="entry name" value="P450"/>
</dbReference>
<proteinExistence type="inferred from homology"/>
<accession>A0A067QNC7</accession>
<dbReference type="PRINTS" id="PR00463">
    <property type="entry name" value="EP450I"/>
</dbReference>
<keyword evidence="8 10" id="KW-0503">Monooxygenase</keyword>
<dbReference type="GO" id="GO:0005506">
    <property type="term" value="F:iron ion binding"/>
    <property type="evidence" value="ECO:0007669"/>
    <property type="project" value="InterPro"/>
</dbReference>
<evidence type="ECO:0000256" key="5">
    <source>
        <dbReference type="ARBA" id="ARBA00022723"/>
    </source>
</evidence>
<evidence type="ECO:0008006" key="13">
    <source>
        <dbReference type="Google" id="ProtNLM"/>
    </source>
</evidence>
<evidence type="ECO:0000256" key="6">
    <source>
        <dbReference type="ARBA" id="ARBA00023002"/>
    </source>
</evidence>
<dbReference type="InterPro" id="IPR017972">
    <property type="entry name" value="Cyt_P450_CS"/>
</dbReference>
<organism evidence="11 12">
    <name type="scientific">Jaapia argillacea MUCL 33604</name>
    <dbReference type="NCBI Taxonomy" id="933084"/>
    <lineage>
        <taxon>Eukaryota</taxon>
        <taxon>Fungi</taxon>
        <taxon>Dikarya</taxon>
        <taxon>Basidiomycota</taxon>
        <taxon>Agaricomycotina</taxon>
        <taxon>Agaricomycetes</taxon>
        <taxon>Agaricomycetidae</taxon>
        <taxon>Jaapiales</taxon>
        <taxon>Jaapiaceae</taxon>
        <taxon>Jaapia</taxon>
    </lineage>
</organism>
<feature type="non-terminal residue" evidence="11">
    <location>
        <position position="496"/>
    </location>
</feature>
<dbReference type="Gene3D" id="1.10.630.10">
    <property type="entry name" value="Cytochrome P450"/>
    <property type="match status" value="1"/>
</dbReference>
<evidence type="ECO:0000256" key="4">
    <source>
        <dbReference type="ARBA" id="ARBA00022617"/>
    </source>
</evidence>
<dbReference type="GO" id="GO:0004497">
    <property type="term" value="F:monooxygenase activity"/>
    <property type="evidence" value="ECO:0007669"/>
    <property type="project" value="UniProtKB-KW"/>
</dbReference>
<dbReference type="EMBL" id="KL197709">
    <property type="protein sequence ID" value="KDQ65052.1"/>
    <property type="molecule type" value="Genomic_DNA"/>
</dbReference>
<dbReference type="SUPFAM" id="SSF48264">
    <property type="entry name" value="Cytochrome P450"/>
    <property type="match status" value="1"/>
</dbReference>
<dbReference type="GO" id="GO:0020037">
    <property type="term" value="F:heme binding"/>
    <property type="evidence" value="ECO:0007669"/>
    <property type="project" value="InterPro"/>
</dbReference>
<evidence type="ECO:0000256" key="2">
    <source>
        <dbReference type="ARBA" id="ARBA00005179"/>
    </source>
</evidence>
<evidence type="ECO:0000313" key="12">
    <source>
        <dbReference type="Proteomes" id="UP000027265"/>
    </source>
</evidence>
<keyword evidence="12" id="KW-1185">Reference proteome</keyword>
<dbReference type="PANTHER" id="PTHR46300">
    <property type="entry name" value="P450, PUTATIVE (EUROFUNG)-RELATED-RELATED"/>
    <property type="match status" value="1"/>
</dbReference>
<keyword evidence="7 9" id="KW-0408">Iron</keyword>
<evidence type="ECO:0000256" key="3">
    <source>
        <dbReference type="ARBA" id="ARBA00010617"/>
    </source>
</evidence>
<dbReference type="PROSITE" id="PS00086">
    <property type="entry name" value="CYTOCHROME_P450"/>
    <property type="match status" value="1"/>
</dbReference>
<sequence>MSPIFKPSSMRSPENIVIAIALLALCAVAYTRFFRSRVTLAHLPPGPTGHWFFGNTIPKLHAHRKFEEWTQEYGSLFTLKRGRELIIVVGRYQAATDIMEKEGASLVDRPRSISGGETLSGGMRTLLVGAGDRLRKLRRALHSQLQSKVAETYEPIQMMNAKNVILDILARPSDHQAHARRYAASVIMSITYGKATPTSYSDPSVQKVNICAARLGSVLTPGAYFVESFPFLRYLPGYLDQLRQWHREELSLFRGQLDEVRKQMAVNQARPCFAKYLLERQQEFELTDDELAYLAGSMFGAGSDTSAAAISIVIMAAACFPRTQLKVQEELDTVVGRDRLPTFGDMDALPQTIAFVMESFRWRPVSAGGFMHRATKDIIWKNYVIPAGATVAGNHWSIGRDPEVFPDPETFNPQRWINKDGNIRDDIRYFNFGFGRRVCVGQHVANRSLFINTALLLWAFTISQNPAKPIDTLAFTNTANVHPLPFEAKFEPRIDD</sequence>
<evidence type="ECO:0000256" key="8">
    <source>
        <dbReference type="ARBA" id="ARBA00023033"/>
    </source>
</evidence>
<protein>
    <recommendedName>
        <fullName evidence="13">Cytochrome P450</fullName>
    </recommendedName>
</protein>
<dbReference type="Proteomes" id="UP000027265">
    <property type="component" value="Unassembled WGS sequence"/>
</dbReference>
<dbReference type="AlphaFoldDB" id="A0A067QNC7"/>
<dbReference type="InParanoid" id="A0A067QNC7"/>
<dbReference type="OrthoDB" id="2789670at2759"/>
<reference evidence="12" key="1">
    <citation type="journal article" date="2014" name="Proc. Natl. Acad. Sci. U.S.A.">
        <title>Extensive sampling of basidiomycete genomes demonstrates inadequacy of the white-rot/brown-rot paradigm for wood decay fungi.</title>
        <authorList>
            <person name="Riley R."/>
            <person name="Salamov A.A."/>
            <person name="Brown D.W."/>
            <person name="Nagy L.G."/>
            <person name="Floudas D."/>
            <person name="Held B.W."/>
            <person name="Levasseur A."/>
            <person name="Lombard V."/>
            <person name="Morin E."/>
            <person name="Otillar R."/>
            <person name="Lindquist E.A."/>
            <person name="Sun H."/>
            <person name="LaButti K.M."/>
            <person name="Schmutz J."/>
            <person name="Jabbour D."/>
            <person name="Luo H."/>
            <person name="Baker S.E."/>
            <person name="Pisabarro A.G."/>
            <person name="Walton J.D."/>
            <person name="Blanchette R.A."/>
            <person name="Henrissat B."/>
            <person name="Martin F."/>
            <person name="Cullen D."/>
            <person name="Hibbett D.S."/>
            <person name="Grigoriev I.V."/>
        </authorList>
    </citation>
    <scope>NUCLEOTIDE SEQUENCE [LARGE SCALE GENOMIC DNA]</scope>
    <source>
        <strain evidence="12">MUCL 33604</strain>
    </source>
</reference>
<keyword evidence="5 9" id="KW-0479">Metal-binding</keyword>
<dbReference type="InterPro" id="IPR001128">
    <property type="entry name" value="Cyt_P450"/>
</dbReference>
<comment type="pathway">
    <text evidence="2">Secondary metabolite biosynthesis.</text>
</comment>
<dbReference type="InterPro" id="IPR002401">
    <property type="entry name" value="Cyt_P450_E_grp-I"/>
</dbReference>
<evidence type="ECO:0000313" key="11">
    <source>
        <dbReference type="EMBL" id="KDQ65052.1"/>
    </source>
</evidence>
<evidence type="ECO:0000256" key="9">
    <source>
        <dbReference type="PIRSR" id="PIRSR602401-1"/>
    </source>
</evidence>
<comment type="cofactor">
    <cofactor evidence="1 9">
        <name>heme</name>
        <dbReference type="ChEBI" id="CHEBI:30413"/>
    </cofactor>
</comment>
<dbReference type="STRING" id="933084.A0A067QNC7"/>
<dbReference type="GO" id="GO:0016705">
    <property type="term" value="F:oxidoreductase activity, acting on paired donors, with incorporation or reduction of molecular oxygen"/>
    <property type="evidence" value="ECO:0007669"/>
    <property type="project" value="InterPro"/>
</dbReference>
<dbReference type="CDD" id="cd11065">
    <property type="entry name" value="CYP64-like"/>
    <property type="match status" value="1"/>
</dbReference>
<evidence type="ECO:0000256" key="10">
    <source>
        <dbReference type="RuleBase" id="RU000461"/>
    </source>
</evidence>
<dbReference type="InterPro" id="IPR050364">
    <property type="entry name" value="Cytochrome_P450_fung"/>
</dbReference>
<feature type="binding site" description="axial binding residue" evidence="9">
    <location>
        <position position="439"/>
    </location>
    <ligand>
        <name>heme</name>
        <dbReference type="ChEBI" id="CHEBI:30413"/>
    </ligand>
    <ligandPart>
        <name>Fe</name>
        <dbReference type="ChEBI" id="CHEBI:18248"/>
    </ligandPart>
</feature>
<comment type="similarity">
    <text evidence="3 10">Belongs to the cytochrome P450 family.</text>
</comment>
<evidence type="ECO:0000256" key="7">
    <source>
        <dbReference type="ARBA" id="ARBA00023004"/>
    </source>
</evidence>
<dbReference type="HOGENOM" id="CLU_001570_2_1_1"/>
<dbReference type="PANTHER" id="PTHR46300:SF1">
    <property type="entry name" value="P450, PUTATIVE (EUROFUNG)-RELATED"/>
    <property type="match status" value="1"/>
</dbReference>
<keyword evidence="4 9" id="KW-0349">Heme</keyword>
<dbReference type="Pfam" id="PF00067">
    <property type="entry name" value="p450"/>
    <property type="match status" value="1"/>
</dbReference>
<keyword evidence="6 10" id="KW-0560">Oxidoreductase</keyword>